<dbReference type="Pfam" id="PF13416">
    <property type="entry name" value="SBP_bac_8"/>
    <property type="match status" value="1"/>
</dbReference>
<gene>
    <name evidence="2" type="ORF">G5B17_15645</name>
</gene>
<reference evidence="2 3" key="1">
    <citation type="journal article" date="2020" name="Cell Host Microbe">
        <title>Functional and Genomic Variation between Human-Derived Isolates of Lachnospiraceae Reveals Inter- and Intra-Species Diversity.</title>
        <authorList>
            <person name="Sorbara M.T."/>
            <person name="Littmann E.R."/>
            <person name="Fontana E."/>
            <person name="Moody T.U."/>
            <person name="Kohout C.E."/>
            <person name="Gjonbalaj M."/>
            <person name="Eaton V."/>
            <person name="Seok R."/>
            <person name="Leiner I.M."/>
            <person name="Pamer E.G."/>
        </authorList>
    </citation>
    <scope>NUCLEOTIDE SEQUENCE [LARGE SCALE GENOMIC DNA]</scope>
    <source>
        <strain evidence="2 3">MSK.17.74</strain>
    </source>
</reference>
<dbReference type="PROSITE" id="PS51257">
    <property type="entry name" value="PROKAR_LIPOPROTEIN"/>
    <property type="match status" value="1"/>
</dbReference>
<keyword evidence="1" id="KW-0472">Membrane</keyword>
<accession>A0ABX2H9Q6</accession>
<dbReference type="PANTHER" id="PTHR43649:SF12">
    <property type="entry name" value="DIACETYLCHITOBIOSE BINDING PROTEIN DASA"/>
    <property type="match status" value="1"/>
</dbReference>
<dbReference type="PANTHER" id="PTHR43649">
    <property type="entry name" value="ARABINOSE-BINDING PROTEIN-RELATED"/>
    <property type="match status" value="1"/>
</dbReference>
<name>A0ABX2H9Q6_9FIRM</name>
<protein>
    <submittedName>
        <fullName evidence="2">Extracellular solute-binding protein</fullName>
    </submittedName>
</protein>
<evidence type="ECO:0000313" key="2">
    <source>
        <dbReference type="EMBL" id="NSG86808.1"/>
    </source>
</evidence>
<evidence type="ECO:0000313" key="3">
    <source>
        <dbReference type="Proteomes" id="UP001644719"/>
    </source>
</evidence>
<dbReference type="InterPro" id="IPR050490">
    <property type="entry name" value="Bact_solute-bd_prot1"/>
</dbReference>
<organism evidence="2 3">
    <name type="scientific">Blautia faecis</name>
    <dbReference type="NCBI Taxonomy" id="871665"/>
    <lineage>
        <taxon>Bacteria</taxon>
        <taxon>Bacillati</taxon>
        <taxon>Bacillota</taxon>
        <taxon>Clostridia</taxon>
        <taxon>Lachnospirales</taxon>
        <taxon>Lachnospiraceae</taxon>
        <taxon>Blautia</taxon>
    </lineage>
</organism>
<dbReference type="SUPFAM" id="SSF53850">
    <property type="entry name" value="Periplasmic binding protein-like II"/>
    <property type="match status" value="1"/>
</dbReference>
<dbReference type="RefSeq" id="WP_173735908.1">
    <property type="nucleotide sequence ID" value="NZ_JAAITS010000050.1"/>
</dbReference>
<comment type="caution">
    <text evidence="2">The sequence shown here is derived from an EMBL/GenBank/DDBJ whole genome shotgun (WGS) entry which is preliminary data.</text>
</comment>
<dbReference type="Gene3D" id="3.40.190.10">
    <property type="entry name" value="Periplasmic binding protein-like II"/>
    <property type="match status" value="1"/>
</dbReference>
<keyword evidence="1" id="KW-1133">Transmembrane helix</keyword>
<proteinExistence type="predicted"/>
<sequence>MRLFRQKHPGAFYKKPFLLFSLAALSSVTLLTGCHGAKDQSAFTIPGEFDTSRDYEITFWAKNDTNKTQTEIYKKAISDFEALYPNITVDLRLYTDYGKIYNDVITNIATGTTPNVCITYPDHIATYLTGNDTVVPLDDLMADSSYGFGGDKLEFASVKKDEIIPRFLQECSFSGHYYALPFMRSTEACYVNKTYVEKLGYTLPETLTWDFVWEVSEAAMAQNADGTYKVNDQNVLIPFIDKSTDNMMIEMLKQKNAGYSTDSGEIQLFNDTTASLLDTIAEHVKTGAFSTFKISSYPANFLNAGQCIFAIDSTAGSTWMGTNAPLVDISSDALVDFETEVMTIPQFDPDNPQMISQGPSVCIFNKKDPQEVLASWLFTQYLLTNDVQTAYSETEGYVPVTSKAQESDQYQDYLSREGEDNSTYYDVKIKASRLLLDNVEHTFVTPVFNGSASLRDAAGQLIESVTKSVRRKQEIDDAYIDKLYSDVTSLYHLDQISSDQSSGKKELGPLPAESRILLGSLAVVWGLILLYLLLERLKKKKA</sequence>
<dbReference type="EMBL" id="JAAITS010000050">
    <property type="protein sequence ID" value="NSG86808.1"/>
    <property type="molecule type" value="Genomic_DNA"/>
</dbReference>
<feature type="transmembrane region" description="Helical" evidence="1">
    <location>
        <begin position="516"/>
        <end position="534"/>
    </location>
</feature>
<dbReference type="Proteomes" id="UP001644719">
    <property type="component" value="Unassembled WGS sequence"/>
</dbReference>
<evidence type="ECO:0000256" key="1">
    <source>
        <dbReference type="SAM" id="Phobius"/>
    </source>
</evidence>
<keyword evidence="1" id="KW-0812">Transmembrane</keyword>
<keyword evidence="3" id="KW-1185">Reference proteome</keyword>
<dbReference type="InterPro" id="IPR006059">
    <property type="entry name" value="SBP"/>
</dbReference>